<dbReference type="InterPro" id="IPR024535">
    <property type="entry name" value="RHGA/B-epi-like_pectate_lyase"/>
</dbReference>
<organism evidence="3 4">
    <name type="scientific">Truncatella angustata</name>
    <dbReference type="NCBI Taxonomy" id="152316"/>
    <lineage>
        <taxon>Eukaryota</taxon>
        <taxon>Fungi</taxon>
        <taxon>Dikarya</taxon>
        <taxon>Ascomycota</taxon>
        <taxon>Pezizomycotina</taxon>
        <taxon>Sordariomycetes</taxon>
        <taxon>Xylariomycetidae</taxon>
        <taxon>Amphisphaeriales</taxon>
        <taxon>Sporocadaceae</taxon>
        <taxon>Truncatella</taxon>
    </lineage>
</organism>
<dbReference type="GO" id="GO:0016829">
    <property type="term" value="F:lyase activity"/>
    <property type="evidence" value="ECO:0007669"/>
    <property type="project" value="UniProtKB-KW"/>
</dbReference>
<keyword evidence="3" id="KW-0456">Lyase</keyword>
<feature type="domain" description="Rhamnogalacturonase A/B/Epimerase-like pectate lyase" evidence="2">
    <location>
        <begin position="73"/>
        <end position="288"/>
    </location>
</feature>
<reference evidence="3" key="1">
    <citation type="journal article" date="2021" name="Nat. Commun.">
        <title>Genetic determinants of endophytism in the Arabidopsis root mycobiome.</title>
        <authorList>
            <person name="Mesny F."/>
            <person name="Miyauchi S."/>
            <person name="Thiergart T."/>
            <person name="Pickel B."/>
            <person name="Atanasova L."/>
            <person name="Karlsson M."/>
            <person name="Huettel B."/>
            <person name="Barry K.W."/>
            <person name="Haridas S."/>
            <person name="Chen C."/>
            <person name="Bauer D."/>
            <person name="Andreopoulos W."/>
            <person name="Pangilinan J."/>
            <person name="LaButti K."/>
            <person name="Riley R."/>
            <person name="Lipzen A."/>
            <person name="Clum A."/>
            <person name="Drula E."/>
            <person name="Henrissat B."/>
            <person name="Kohler A."/>
            <person name="Grigoriev I.V."/>
            <person name="Martin F.M."/>
            <person name="Hacquard S."/>
        </authorList>
    </citation>
    <scope>NUCLEOTIDE SEQUENCE</scope>
    <source>
        <strain evidence="3">MPI-SDFR-AT-0073</strain>
    </source>
</reference>
<dbReference type="InterPro" id="IPR012334">
    <property type="entry name" value="Pectin_lyas_fold"/>
</dbReference>
<feature type="signal peptide" evidence="1">
    <location>
        <begin position="1"/>
        <end position="19"/>
    </location>
</feature>
<proteinExistence type="predicted"/>
<dbReference type="CDD" id="cd23668">
    <property type="entry name" value="GH55_beta13glucanase-like"/>
    <property type="match status" value="1"/>
</dbReference>
<dbReference type="OrthoDB" id="1046782at2759"/>
<evidence type="ECO:0000313" key="3">
    <source>
        <dbReference type="EMBL" id="KAH6655747.1"/>
    </source>
</evidence>
<dbReference type="GO" id="GO:0004650">
    <property type="term" value="F:polygalacturonase activity"/>
    <property type="evidence" value="ECO:0007669"/>
    <property type="project" value="InterPro"/>
</dbReference>
<dbReference type="SUPFAM" id="SSF51126">
    <property type="entry name" value="Pectin lyase-like"/>
    <property type="match status" value="2"/>
</dbReference>
<keyword evidence="4" id="KW-1185">Reference proteome</keyword>
<dbReference type="FunFam" id="2.160.20.10:FF:000049">
    <property type="entry name" value="Putative exo-beta-1,3-glucanase"/>
    <property type="match status" value="1"/>
</dbReference>
<dbReference type="Pfam" id="PF12708">
    <property type="entry name" value="Pect-lyase_RHGA_epim"/>
    <property type="match status" value="1"/>
</dbReference>
<evidence type="ECO:0000313" key="4">
    <source>
        <dbReference type="Proteomes" id="UP000758603"/>
    </source>
</evidence>
<name>A0A9P8ZZ19_9PEZI</name>
<comment type="caution">
    <text evidence="3">The sequence shown here is derived from an EMBL/GenBank/DDBJ whole genome shotgun (WGS) entry which is preliminary data.</text>
</comment>
<dbReference type="GeneID" id="70126679"/>
<dbReference type="Gene3D" id="2.160.20.10">
    <property type="entry name" value="Single-stranded right-handed beta-helix, Pectin lyase-like"/>
    <property type="match status" value="2"/>
</dbReference>
<dbReference type="PANTHER" id="PTHR33928:SF2">
    <property type="entry name" value="PECTATE LYASE SUPERFAMILY PROTEIN DOMAIN-CONTAINING PROTEIN-RELATED"/>
    <property type="match status" value="1"/>
</dbReference>
<dbReference type="Proteomes" id="UP000758603">
    <property type="component" value="Unassembled WGS sequence"/>
</dbReference>
<dbReference type="EMBL" id="JAGPXC010000003">
    <property type="protein sequence ID" value="KAH6655747.1"/>
    <property type="molecule type" value="Genomic_DNA"/>
</dbReference>
<sequence length="786" mass="84299">MHFLIYVALVLTATAPVHAVSFESDDSLLQNGPSARRTCAGPVAGIPTTWWRAAIDHNGTTPTAEDTTYEYYRTATQYGADNTGVEDSSGAFITAINAWNRTGNTVTTMPAYVYVPPGKYRIKSSIQMLVSTYLIGDAINPPTLIADPELNTAPVIHGYDKYQGDGSATKNFYMAVRNLIVDTSEIDASTRAVGVEWSVSQGCSLNNIEVIMPDSSNHIGITMDEGGSGVIIADCTFRGGAIGIQLKNQQYNFKSLAFDGCGIGINITSVFVATFQNITFANCNYGINTSTSVGTISLVDSSVSNCNAGVNAYVSGSGQGSLTLDHFRTDAETVAVKSFNGDVLLQDSVPVGKTWILGNIDPGGHSNGKLFDTNRPPALISDNRYFTAVAPQYEQYDVSEVISLTSDPENPVYGDNVHNDGPSINAILQKYADCKIIFVPQGIYVTEETIYIPPGTRLVGEQLSIFAGNGTAFSDADNAIPVFRVGNSGEKGIAQISDILVEVSNVLPGSILMEVNMAGNEPGDVGVWNTVLRVGGSRHSLVNTGCTSSDTSNCRAAFALLHVTSTASLYAENLWGWVADHSLDGDKAQNIAVGRGALIESTQPTWLVGSSFEHCALYQYSLSKASNVYIGLQQTEAPYWQGADQPNYAPAPWTPNAIYGDPDFSNCHGQNAAENGQCYRAWGHYAVNSSNVVIHGSALWVFFNGMNDNMWQDANCEKYGWTCELNMIYLDGANSTYMYSLSTKSTTNIIYDTADGVKLATQDDYGGGWGTVIAAYLRNTGTAENA</sequence>
<accession>A0A9P8ZZ19</accession>
<dbReference type="RefSeq" id="XP_045960012.1">
    <property type="nucleotide sequence ID" value="XM_046097787.1"/>
</dbReference>
<feature type="chain" id="PRO_5040135907" evidence="1">
    <location>
        <begin position="20"/>
        <end position="786"/>
    </location>
</feature>
<dbReference type="AlphaFoldDB" id="A0A9P8ZZ19"/>
<keyword evidence="1" id="KW-0732">Signal</keyword>
<gene>
    <name evidence="3" type="ORF">BKA67DRAFT_516122</name>
</gene>
<dbReference type="InterPro" id="IPR039279">
    <property type="entry name" value="QRT3-like"/>
</dbReference>
<protein>
    <submittedName>
        <fullName evidence="3">Pectate lyase superfamily protein-domain-containing protein</fullName>
    </submittedName>
</protein>
<dbReference type="InterPro" id="IPR011050">
    <property type="entry name" value="Pectin_lyase_fold/virulence"/>
</dbReference>
<dbReference type="PANTHER" id="PTHR33928">
    <property type="entry name" value="POLYGALACTURONASE QRT3"/>
    <property type="match status" value="1"/>
</dbReference>
<evidence type="ECO:0000259" key="2">
    <source>
        <dbReference type="Pfam" id="PF12708"/>
    </source>
</evidence>
<evidence type="ECO:0000256" key="1">
    <source>
        <dbReference type="SAM" id="SignalP"/>
    </source>
</evidence>